<dbReference type="PANTHER" id="PTHR24221">
    <property type="entry name" value="ATP-BINDING CASSETTE SUB-FAMILY B"/>
    <property type="match status" value="1"/>
</dbReference>
<keyword evidence="15 26" id="KW-1133">Transmembrane helix</keyword>
<dbReference type="InterPro" id="IPR036640">
    <property type="entry name" value="ABC1_TM_sf"/>
</dbReference>
<dbReference type="GO" id="GO:0140359">
    <property type="term" value="F:ABC-type transporter activity"/>
    <property type="evidence" value="ECO:0007669"/>
    <property type="project" value="InterPro"/>
</dbReference>
<evidence type="ECO:0000256" key="16">
    <source>
        <dbReference type="ARBA" id="ARBA00022993"/>
    </source>
</evidence>
<evidence type="ECO:0000256" key="21">
    <source>
        <dbReference type="ARBA" id="ARBA00042945"/>
    </source>
</evidence>
<feature type="region of interest" description="Disordered" evidence="25">
    <location>
        <begin position="204"/>
        <end position="236"/>
    </location>
</feature>
<dbReference type="Proteomes" id="UP001177023">
    <property type="component" value="Unassembled WGS sequence"/>
</dbReference>
<evidence type="ECO:0000256" key="12">
    <source>
        <dbReference type="ARBA" id="ARBA00022792"/>
    </source>
</evidence>
<comment type="function">
    <text evidence="22">Performs an essential function in the generation of cytoplasmic iron-sulfur proteins by mediating the ATP-dependent export of Fe/S cluster precursors synthesized by NFS1 and other mitochondrial proteins. Hydrolyzes ATP. Binds glutathione and may function by transporting a glutathione-conjugated iron-sulfur compound.</text>
</comment>
<evidence type="ECO:0000313" key="29">
    <source>
        <dbReference type="EMBL" id="CAJ0578263.1"/>
    </source>
</evidence>
<dbReference type="InterPro" id="IPR017871">
    <property type="entry name" value="ABC_transporter-like_CS"/>
</dbReference>
<keyword evidence="17" id="KW-0496">Mitochondrion</keyword>
<protein>
    <recommendedName>
        <fullName evidence="20">Iron-sulfur clusters transporter ABCB7, mitochondrial</fullName>
        <ecNumber evidence="5">2.7.1.33</ecNumber>
    </recommendedName>
    <alternativeName>
        <fullName evidence="21">ATP-binding cassette sub-family B member 7, mitochondrial</fullName>
    </alternativeName>
</protein>
<dbReference type="FunFam" id="3.30.420.40:FF:000025">
    <property type="entry name" value="pantothenate kinase 2, mitochondrial"/>
    <property type="match status" value="1"/>
</dbReference>
<keyword evidence="16" id="KW-0173">Coenzyme A biosynthesis</keyword>
<dbReference type="GO" id="GO:0015937">
    <property type="term" value="P:coenzyme A biosynthetic process"/>
    <property type="evidence" value="ECO:0007669"/>
    <property type="project" value="UniProtKB-KW"/>
</dbReference>
<evidence type="ECO:0000256" key="5">
    <source>
        <dbReference type="ARBA" id="ARBA00012102"/>
    </source>
</evidence>
<evidence type="ECO:0000256" key="14">
    <source>
        <dbReference type="ARBA" id="ARBA00022946"/>
    </source>
</evidence>
<comment type="catalytic activity">
    <reaction evidence="1">
        <text>(R)-pantothenate + ATP = (R)-4'-phosphopantothenate + ADP + H(+)</text>
        <dbReference type="Rhea" id="RHEA:16373"/>
        <dbReference type="ChEBI" id="CHEBI:10986"/>
        <dbReference type="ChEBI" id="CHEBI:15378"/>
        <dbReference type="ChEBI" id="CHEBI:29032"/>
        <dbReference type="ChEBI" id="CHEBI:30616"/>
        <dbReference type="ChEBI" id="CHEBI:456216"/>
        <dbReference type="EC" id="2.7.1.33"/>
    </reaction>
</comment>
<dbReference type="InterPro" id="IPR011527">
    <property type="entry name" value="ABC1_TM_dom"/>
</dbReference>
<dbReference type="SUPFAM" id="SSF53067">
    <property type="entry name" value="Actin-like ATPase domain"/>
    <property type="match status" value="2"/>
</dbReference>
<dbReference type="InterPro" id="IPR043129">
    <property type="entry name" value="ATPase_NBD"/>
</dbReference>
<keyword evidence="11" id="KW-0418">Kinase</keyword>
<evidence type="ECO:0000256" key="19">
    <source>
        <dbReference type="ARBA" id="ARBA00024363"/>
    </source>
</evidence>
<evidence type="ECO:0000256" key="4">
    <source>
        <dbReference type="ARBA" id="ARBA00005225"/>
    </source>
</evidence>
<comment type="pathway">
    <text evidence="4">Cofactor biosynthesis; coenzyme A biosynthesis; CoA from (R)-pantothenate: step 1/5.</text>
</comment>
<keyword evidence="13" id="KW-0067">ATP-binding</keyword>
<evidence type="ECO:0000256" key="23">
    <source>
        <dbReference type="ARBA" id="ARBA00048046"/>
    </source>
</evidence>
<feature type="transmembrane region" description="Helical" evidence="26">
    <location>
        <begin position="504"/>
        <end position="522"/>
    </location>
</feature>
<dbReference type="GO" id="GO:0016887">
    <property type="term" value="F:ATP hydrolysis activity"/>
    <property type="evidence" value="ECO:0007669"/>
    <property type="project" value="InterPro"/>
</dbReference>
<keyword evidence="30" id="KW-1185">Reference proteome</keyword>
<accession>A0AA36CZJ5</accession>
<dbReference type="FunFam" id="3.40.50.300:FF:000287">
    <property type="entry name" value="Multidrug ABC transporter ATP-binding protein"/>
    <property type="match status" value="1"/>
</dbReference>
<dbReference type="PANTHER" id="PTHR24221:SF402">
    <property type="entry name" value="IRON-SULFUR CLUSTERS TRANSPORTER ABCB7, MITOCHONDRIAL"/>
    <property type="match status" value="1"/>
</dbReference>
<dbReference type="GO" id="GO:0006879">
    <property type="term" value="P:intracellular iron ion homeostasis"/>
    <property type="evidence" value="ECO:0007669"/>
    <property type="project" value="TreeGrafter"/>
</dbReference>
<dbReference type="PROSITE" id="PS00211">
    <property type="entry name" value="ABC_TRANSPORTER_1"/>
    <property type="match status" value="1"/>
</dbReference>
<evidence type="ECO:0000256" key="8">
    <source>
        <dbReference type="ARBA" id="ARBA00022679"/>
    </source>
</evidence>
<dbReference type="Gene3D" id="3.30.420.510">
    <property type="match status" value="1"/>
</dbReference>
<keyword evidence="7" id="KW-0963">Cytoplasm</keyword>
<keyword evidence="9 26" id="KW-0812">Transmembrane</keyword>
<evidence type="ECO:0000256" key="1">
    <source>
        <dbReference type="ARBA" id="ARBA00001206"/>
    </source>
</evidence>
<comment type="similarity">
    <text evidence="24">Belongs to the type II pantothenate kinase family.</text>
</comment>
<dbReference type="InterPro" id="IPR003439">
    <property type="entry name" value="ABC_transporter-like_ATP-bd"/>
</dbReference>
<dbReference type="EMBL" id="CATQJA010002653">
    <property type="protein sequence ID" value="CAJ0578263.1"/>
    <property type="molecule type" value="Genomic_DNA"/>
</dbReference>
<dbReference type="SMART" id="SM00382">
    <property type="entry name" value="AAA"/>
    <property type="match status" value="1"/>
</dbReference>
<evidence type="ECO:0000256" key="3">
    <source>
        <dbReference type="ARBA" id="ARBA00004496"/>
    </source>
</evidence>
<dbReference type="Pfam" id="PF00664">
    <property type="entry name" value="ABC_membrane"/>
    <property type="match status" value="1"/>
</dbReference>
<keyword evidence="8" id="KW-0808">Transferase</keyword>
<evidence type="ECO:0000259" key="27">
    <source>
        <dbReference type="PROSITE" id="PS50893"/>
    </source>
</evidence>
<evidence type="ECO:0000256" key="6">
    <source>
        <dbReference type="ARBA" id="ARBA00022448"/>
    </source>
</evidence>
<dbReference type="Gene3D" id="1.20.1560.10">
    <property type="entry name" value="ABC transporter type 1, transmembrane domain"/>
    <property type="match status" value="1"/>
</dbReference>
<feature type="region of interest" description="Disordered" evidence="25">
    <location>
        <begin position="1"/>
        <end position="74"/>
    </location>
</feature>
<feature type="non-terminal residue" evidence="29">
    <location>
        <position position="1"/>
    </location>
</feature>
<feature type="compositionally biased region" description="Low complexity" evidence="25">
    <location>
        <begin position="1"/>
        <end position="26"/>
    </location>
</feature>
<sequence>MSQPRFPPSRSLLSTSTTSTRSASPRDGPKDGADVSRKRKNDAEWTNSAGASDSHSFKHERTFQPELEESLAKRKYPTAGKRVYNELDGVVRNDLPDEEKAKSEVERFGKIDVFDQDHEQLIELLKDVALVDQSLDKSLARKLDIMRKTALPLMASLTPSLAVTPSTQAMTPRPPPAMGPASLATPPAMGPASLAVPPPAMTRPPPIPFSIDPKVDRTQGFPTRRGNRRLDGFGIGPESEVSARLLQATSTNTERNGGQRATSDAFCNKCVKRGAHLVFSAWAWVHPAMIAWPISLPITTVCYAADATVPPELEFHTPDSLKRRRMDELLLSQNLRRAPNGSGDHPPSKRHVDLKEKPGIPYMVLPKEPRFKDLVHPRFALDIGGTLCKLIYTTVCHEKGSDRPETLLNFTKFTNLDDCIKFVKEEWIGRKAEDTLRCTGGGAFKYSEKIHQELGVNVHRVDEMEALIEGCDFLLNNNEDESFTYDNTAVGIEKFQYKPITSEMVFPFLLVNIGTGISILKVNSRSSYERIGGSSMGGGTFVGLGNMLTGAGFDELLQMASRGDHRNVDTLVADIYGGSYDALRLSSDVIAGSFGKCNQHVHSSGASPVNRDDIAKSLLLMVSNNIGQMAMLYGNRYNVKRIYFGGFFVRKHEITMRTLTYAVDFWSKGACEAFFMKHEGYLGAVGAFFLAKNFVPQQATRFRHTINQTSGLLRKNKFLIQPFIRTCFHPGAGTQAPIQSAANVSGWEVVKRLLRFVWPKGNAPIRKRVVIAMGLLIIAKLANVAVPFLYKDIVNYYNDKSPEFMKLRFDTSAHAVLTVGMCIIVAYGLARASSALMNELRNAVFARVAQHATRKIAHDIFLHLHSLDLSFHLNRQTGALSKAIDRGTRGMAFVMSALIFNVFPTIVELGMVSAIFATTLGSEFAYATMGCVGMYGVATLGITRWRTKFRHEMNQADNDAGNKAVDSLINYETVKYFNNEKFEAARYDHFLQKYQEASLKTTTSLAFLNFTQNAIFSTGLVGIMALAANGIQNGTLTVGDLVLANTLLFQLSIPLNFLGSVYREIRQGLVDMNTMFGLLNLKSKIVDDPNAKNLDITKEAIAMSFKDVHFEYIPGQHILQGLNLDIPEGKKVAVVGGSGSGKSTIVRLIYRLYDVDSGQITIENESLKKVSLTSLRDQISIVPQDCVLFHDTIYYNLAYGNPEASREEVINAAKMADLHESVLRMPNGYETLVGERGLKLSGGEKQRVAIARAILKNAPLVVYDEATSSLDAITESNIMSALRSAVKQRTTLFIAHRLATIVDADIIYVLKDGRVAEQGTHQQLLLNPDSLYSELWKSQNRGVDAEVKKIKKVEDELEVNPLLILEDPKCCGNSSCSSK</sequence>
<dbReference type="CDD" id="cd24123">
    <property type="entry name" value="ASKHA_NBD_PanK-II_Pank4"/>
    <property type="match status" value="1"/>
</dbReference>
<evidence type="ECO:0000313" key="30">
    <source>
        <dbReference type="Proteomes" id="UP001177023"/>
    </source>
</evidence>
<evidence type="ECO:0000256" key="15">
    <source>
        <dbReference type="ARBA" id="ARBA00022989"/>
    </source>
</evidence>
<dbReference type="PROSITE" id="PS50893">
    <property type="entry name" value="ABC_TRANSPORTER_2"/>
    <property type="match status" value="1"/>
</dbReference>
<name>A0AA36CZJ5_9BILA</name>
<keyword evidence="6" id="KW-0813">Transport</keyword>
<feature type="transmembrane region" description="Helical" evidence="26">
    <location>
        <begin position="811"/>
        <end position="830"/>
    </location>
</feature>
<dbReference type="SUPFAM" id="SSF90123">
    <property type="entry name" value="ABC transporter transmembrane region"/>
    <property type="match status" value="1"/>
</dbReference>
<feature type="compositionally biased region" description="Polar residues" evidence="25">
    <location>
        <begin position="44"/>
        <end position="54"/>
    </location>
</feature>
<comment type="catalytic activity">
    <reaction evidence="23">
        <text>(glutathione)4[2Fe(III)-2S] cluster(in) + ATP + H2O = (glutathione)4[2Fe(III)-2S] cluster(out) + ADP + phosphate + H(+)</text>
        <dbReference type="Rhea" id="RHEA:67028"/>
        <dbReference type="ChEBI" id="CHEBI:15377"/>
        <dbReference type="ChEBI" id="CHEBI:15378"/>
        <dbReference type="ChEBI" id="CHEBI:30616"/>
        <dbReference type="ChEBI" id="CHEBI:43474"/>
        <dbReference type="ChEBI" id="CHEBI:167627"/>
        <dbReference type="ChEBI" id="CHEBI:456216"/>
    </reaction>
    <physiologicalReaction direction="left-to-right" evidence="23">
        <dbReference type="Rhea" id="RHEA:67029"/>
    </physiologicalReaction>
</comment>
<keyword evidence="12" id="KW-0999">Mitochondrion inner membrane</keyword>
<dbReference type="InterPro" id="IPR004567">
    <property type="entry name" value="Type_II_PanK"/>
</dbReference>
<dbReference type="NCBIfam" id="TIGR00555">
    <property type="entry name" value="panK_eukar"/>
    <property type="match status" value="1"/>
</dbReference>
<keyword evidence="14" id="KW-0809">Transit peptide</keyword>
<proteinExistence type="inferred from homology"/>
<evidence type="ECO:0000256" key="20">
    <source>
        <dbReference type="ARBA" id="ARBA00041016"/>
    </source>
</evidence>
<evidence type="ECO:0000256" key="11">
    <source>
        <dbReference type="ARBA" id="ARBA00022777"/>
    </source>
</evidence>
<dbReference type="GO" id="GO:0004594">
    <property type="term" value="F:pantothenate kinase activity"/>
    <property type="evidence" value="ECO:0007669"/>
    <property type="project" value="UniProtKB-EC"/>
</dbReference>
<evidence type="ECO:0000256" key="10">
    <source>
        <dbReference type="ARBA" id="ARBA00022741"/>
    </source>
</evidence>
<dbReference type="GO" id="GO:0005743">
    <property type="term" value="C:mitochondrial inner membrane"/>
    <property type="evidence" value="ECO:0007669"/>
    <property type="project" value="UniProtKB-SubCell"/>
</dbReference>
<dbReference type="EC" id="2.7.1.33" evidence="5"/>
<evidence type="ECO:0000256" key="7">
    <source>
        <dbReference type="ARBA" id="ARBA00022490"/>
    </source>
</evidence>
<dbReference type="SUPFAM" id="SSF52540">
    <property type="entry name" value="P-loop containing nucleoside triphosphate hydrolases"/>
    <property type="match status" value="1"/>
</dbReference>
<keyword evidence="18 26" id="KW-0472">Membrane</keyword>
<comment type="subcellular location">
    <subcellularLocation>
        <location evidence="3">Cytoplasm</location>
    </subcellularLocation>
    <subcellularLocation>
        <location evidence="2">Mitochondrion inner membrane</location>
        <topology evidence="2">Multi-pass membrane protein</topology>
    </subcellularLocation>
</comment>
<dbReference type="GO" id="GO:0005524">
    <property type="term" value="F:ATP binding"/>
    <property type="evidence" value="ECO:0007669"/>
    <property type="project" value="UniProtKB-KW"/>
</dbReference>
<evidence type="ECO:0000259" key="28">
    <source>
        <dbReference type="PROSITE" id="PS50929"/>
    </source>
</evidence>
<comment type="similarity">
    <text evidence="19">Belongs to the ABC transporter superfamily. ABCB family. Heavy Metal importer (TC 3.A.1.210) subfamily.</text>
</comment>
<evidence type="ECO:0000256" key="17">
    <source>
        <dbReference type="ARBA" id="ARBA00023128"/>
    </source>
</evidence>
<dbReference type="InterPro" id="IPR027417">
    <property type="entry name" value="P-loop_NTPase"/>
</dbReference>
<reference evidence="29" key="1">
    <citation type="submission" date="2023-06" db="EMBL/GenBank/DDBJ databases">
        <authorList>
            <person name="Delattre M."/>
        </authorList>
    </citation>
    <scope>NUCLEOTIDE SEQUENCE</scope>
    <source>
        <strain evidence="29">AF72</strain>
    </source>
</reference>
<keyword evidence="10" id="KW-0547">Nucleotide-binding</keyword>
<dbReference type="PROSITE" id="PS50929">
    <property type="entry name" value="ABC_TM1F"/>
    <property type="match status" value="1"/>
</dbReference>
<evidence type="ECO:0000256" key="2">
    <source>
        <dbReference type="ARBA" id="ARBA00004448"/>
    </source>
</evidence>
<dbReference type="CDD" id="cd18582">
    <property type="entry name" value="ABC_6TM_ATM1_ABCB7"/>
    <property type="match status" value="1"/>
</dbReference>
<gene>
    <name evidence="29" type="ORF">MSPICULIGERA_LOCUS16522</name>
</gene>
<organism evidence="29 30">
    <name type="scientific">Mesorhabditis spiculigera</name>
    <dbReference type="NCBI Taxonomy" id="96644"/>
    <lineage>
        <taxon>Eukaryota</taxon>
        <taxon>Metazoa</taxon>
        <taxon>Ecdysozoa</taxon>
        <taxon>Nematoda</taxon>
        <taxon>Chromadorea</taxon>
        <taxon>Rhabditida</taxon>
        <taxon>Rhabditina</taxon>
        <taxon>Rhabditomorpha</taxon>
        <taxon>Rhabditoidea</taxon>
        <taxon>Rhabditidae</taxon>
        <taxon>Mesorhabditinae</taxon>
        <taxon>Mesorhabditis</taxon>
    </lineage>
</organism>
<evidence type="ECO:0000256" key="24">
    <source>
        <dbReference type="ARBA" id="ARBA00060870"/>
    </source>
</evidence>
<dbReference type="Pfam" id="PF00005">
    <property type="entry name" value="ABC_tran"/>
    <property type="match status" value="1"/>
</dbReference>
<dbReference type="FunFam" id="1.20.1560.10:FF:000004">
    <property type="entry name" value="ATP-binding cassette sub-family B member 7"/>
    <property type="match status" value="1"/>
</dbReference>
<feature type="transmembrane region" description="Helical" evidence="26">
    <location>
        <begin position="924"/>
        <end position="943"/>
    </location>
</feature>
<feature type="transmembrane region" description="Helical" evidence="26">
    <location>
        <begin position="769"/>
        <end position="791"/>
    </location>
</feature>
<feature type="domain" description="ABC transporter" evidence="27">
    <location>
        <begin position="1103"/>
        <end position="1337"/>
    </location>
</feature>
<dbReference type="InterPro" id="IPR003593">
    <property type="entry name" value="AAA+_ATPase"/>
</dbReference>
<evidence type="ECO:0000256" key="18">
    <source>
        <dbReference type="ARBA" id="ARBA00023136"/>
    </source>
</evidence>
<dbReference type="Pfam" id="PF03630">
    <property type="entry name" value="Fumble"/>
    <property type="match status" value="1"/>
</dbReference>
<evidence type="ECO:0000256" key="13">
    <source>
        <dbReference type="ARBA" id="ARBA00022840"/>
    </source>
</evidence>
<evidence type="ECO:0000256" key="9">
    <source>
        <dbReference type="ARBA" id="ARBA00022692"/>
    </source>
</evidence>
<dbReference type="Gene3D" id="3.40.50.300">
    <property type="entry name" value="P-loop containing nucleotide triphosphate hydrolases"/>
    <property type="match status" value="1"/>
</dbReference>
<dbReference type="Gene3D" id="3.30.420.40">
    <property type="match status" value="1"/>
</dbReference>
<feature type="compositionally biased region" description="Basic and acidic residues" evidence="25">
    <location>
        <begin position="27"/>
        <end position="36"/>
    </location>
</feature>
<feature type="transmembrane region" description="Helical" evidence="26">
    <location>
        <begin position="892"/>
        <end position="918"/>
    </location>
</feature>
<feature type="domain" description="ABC transmembrane type-1" evidence="28">
    <location>
        <begin position="770"/>
        <end position="1067"/>
    </location>
</feature>
<comment type="caution">
    <text evidence="29">The sequence shown here is derived from an EMBL/GenBank/DDBJ whole genome shotgun (WGS) entry which is preliminary data.</text>
</comment>
<evidence type="ECO:0000256" key="22">
    <source>
        <dbReference type="ARBA" id="ARBA00045666"/>
    </source>
</evidence>
<evidence type="ECO:0000256" key="25">
    <source>
        <dbReference type="SAM" id="MobiDB-lite"/>
    </source>
</evidence>
<dbReference type="InterPro" id="IPR039421">
    <property type="entry name" value="Type_1_exporter"/>
</dbReference>
<evidence type="ECO:0000256" key="26">
    <source>
        <dbReference type="SAM" id="Phobius"/>
    </source>
</evidence>